<dbReference type="Proteomes" id="UP001523401">
    <property type="component" value="Unassembled WGS sequence"/>
</dbReference>
<dbReference type="PANTHER" id="PTHR19136:SF81">
    <property type="entry name" value="MOLYBDENUM COFACTOR GUANYLYLTRANSFERASE"/>
    <property type="match status" value="1"/>
</dbReference>
<dbReference type="InterPro" id="IPR029044">
    <property type="entry name" value="Nucleotide-diphossugar_trans"/>
</dbReference>
<protein>
    <submittedName>
        <fullName evidence="4">Nucleotidyltransferase family protein</fullName>
    </submittedName>
</protein>
<reference evidence="4 5" key="1">
    <citation type="submission" date="2022-06" db="EMBL/GenBank/DDBJ databases">
        <title>Whole-genome of Asaia lannensis strain LMG 27011T.</title>
        <authorList>
            <person name="Sombolestani A."/>
        </authorList>
    </citation>
    <scope>NUCLEOTIDE SEQUENCE [LARGE SCALE GENOMIC DNA]</scope>
    <source>
        <strain evidence="4 5">NBRC 102526</strain>
    </source>
</reference>
<evidence type="ECO:0000313" key="5">
    <source>
        <dbReference type="Proteomes" id="UP001523401"/>
    </source>
</evidence>
<name>A0ABT1CKD5_9PROT</name>
<keyword evidence="5" id="KW-1185">Reference proteome</keyword>
<keyword evidence="2" id="KW-0460">Magnesium</keyword>
<organism evidence="4 5">
    <name type="scientific">Asaia lannensis NBRC 102526</name>
    <dbReference type="NCBI Taxonomy" id="1307926"/>
    <lineage>
        <taxon>Bacteria</taxon>
        <taxon>Pseudomonadati</taxon>
        <taxon>Pseudomonadota</taxon>
        <taxon>Alphaproteobacteria</taxon>
        <taxon>Acetobacterales</taxon>
        <taxon>Acetobacteraceae</taxon>
        <taxon>Asaia</taxon>
    </lineage>
</organism>
<evidence type="ECO:0000256" key="2">
    <source>
        <dbReference type="ARBA" id="ARBA00022842"/>
    </source>
</evidence>
<dbReference type="EMBL" id="JAMXQU010000007">
    <property type="protein sequence ID" value="MCO6160484.1"/>
    <property type="molecule type" value="Genomic_DNA"/>
</dbReference>
<evidence type="ECO:0000313" key="4">
    <source>
        <dbReference type="EMBL" id="MCO6160484.1"/>
    </source>
</evidence>
<dbReference type="Pfam" id="PF12804">
    <property type="entry name" value="NTP_transf_3"/>
    <property type="match status" value="1"/>
</dbReference>
<feature type="domain" description="MobA-like NTP transferase" evidence="3">
    <location>
        <begin position="25"/>
        <end position="139"/>
    </location>
</feature>
<keyword evidence="1" id="KW-0808">Transferase</keyword>
<dbReference type="SUPFAM" id="SSF53448">
    <property type="entry name" value="Nucleotide-diphospho-sugar transferases"/>
    <property type="match status" value="1"/>
</dbReference>
<dbReference type="RefSeq" id="WP_252849572.1">
    <property type="nucleotide sequence ID" value="NZ_BAPW01000015.1"/>
</dbReference>
<dbReference type="InterPro" id="IPR025877">
    <property type="entry name" value="MobA-like_NTP_Trfase"/>
</dbReference>
<dbReference type="Gene3D" id="3.90.550.10">
    <property type="entry name" value="Spore Coat Polysaccharide Biosynthesis Protein SpsA, Chain A"/>
    <property type="match status" value="1"/>
</dbReference>
<evidence type="ECO:0000256" key="1">
    <source>
        <dbReference type="ARBA" id="ARBA00022679"/>
    </source>
</evidence>
<comment type="caution">
    <text evidence="4">The sequence shown here is derived from an EMBL/GenBank/DDBJ whole genome shotgun (WGS) entry which is preliminary data.</text>
</comment>
<sequence length="257" mass="27701">MTSRSTDCLVLILAGSRDGAQDPLARLGRVAHKALLPVAGKPMIEHVLATLARTPGLGTRYVSIETPDALALLAQDFSCLPTASGPSGSVALALERLGTPLLVTTADHPLLNSDWIVDFMARADKAGCDLAVGVALRETIERDVPPTRRTYIPLRDMEFSGCNLFLLRTDKARAVITLWQTLERDRKHPLRMARTLGIGILLRALCKRLTSKALIDRIEALTGAKVALLTVEDGRAAVDVDKPQDLALVEMLLADAA</sequence>
<accession>A0ABT1CKD5</accession>
<dbReference type="PANTHER" id="PTHR19136">
    <property type="entry name" value="MOLYBDENUM COFACTOR GUANYLYLTRANSFERASE"/>
    <property type="match status" value="1"/>
</dbReference>
<proteinExistence type="predicted"/>
<evidence type="ECO:0000259" key="3">
    <source>
        <dbReference type="Pfam" id="PF12804"/>
    </source>
</evidence>
<gene>
    <name evidence="4" type="ORF">NF685_10635</name>
</gene>